<dbReference type="EMBL" id="FWZX01000087">
    <property type="protein sequence ID" value="SMF86384.1"/>
    <property type="molecule type" value="Genomic_DNA"/>
</dbReference>
<evidence type="ECO:0000313" key="3">
    <source>
        <dbReference type="Proteomes" id="UP000192917"/>
    </source>
</evidence>
<proteinExistence type="predicted"/>
<dbReference type="AlphaFoldDB" id="A0A1Y6CS46"/>
<feature type="compositionally biased region" description="Basic and acidic residues" evidence="1">
    <location>
        <begin position="1"/>
        <end position="10"/>
    </location>
</feature>
<sequence length="174" mass="18637">MLGRPRELRAPDMSQLSSRKRPAVPSGAFRHAEAFATALKAGNEAFSRGAHDRAQALYGRAGAVAARLMLLAAAGQLGPDLAARALADARLNAAHNLLRRARLEEAGRQLAAVFETLCDWRDARHVPEALREACAAELPRVIAALVEQLERSGAEPSAISEVYARAAASQAPWR</sequence>
<feature type="region of interest" description="Disordered" evidence="1">
    <location>
        <begin position="1"/>
        <end position="25"/>
    </location>
</feature>
<keyword evidence="3" id="KW-1185">Reference proteome</keyword>
<protein>
    <submittedName>
        <fullName evidence="2">Uncharacterized protein</fullName>
    </submittedName>
</protein>
<dbReference type="Proteomes" id="UP000192917">
    <property type="component" value="Unassembled WGS sequence"/>
</dbReference>
<evidence type="ECO:0000256" key="1">
    <source>
        <dbReference type="SAM" id="MobiDB-lite"/>
    </source>
</evidence>
<gene>
    <name evidence="2" type="ORF">SAMN05428998_1872</name>
</gene>
<name>A0A1Y6CS46_9PROT</name>
<evidence type="ECO:0000313" key="2">
    <source>
        <dbReference type="EMBL" id="SMF86384.1"/>
    </source>
</evidence>
<reference evidence="2 3" key="1">
    <citation type="submission" date="2017-04" db="EMBL/GenBank/DDBJ databases">
        <authorList>
            <person name="Afonso C.L."/>
            <person name="Miller P.J."/>
            <person name="Scott M.A."/>
            <person name="Spackman E."/>
            <person name="Goraichik I."/>
            <person name="Dimitrov K.M."/>
            <person name="Suarez D.L."/>
            <person name="Swayne D.E."/>
        </authorList>
    </citation>
    <scope>NUCLEOTIDE SEQUENCE [LARGE SCALE GENOMIC DNA]</scope>
    <source>
        <strain evidence="2 3">USBA 355</strain>
    </source>
</reference>
<organism evidence="2 3">
    <name type="scientific">Tistlia consotensis USBA 355</name>
    <dbReference type="NCBI Taxonomy" id="560819"/>
    <lineage>
        <taxon>Bacteria</taxon>
        <taxon>Pseudomonadati</taxon>
        <taxon>Pseudomonadota</taxon>
        <taxon>Alphaproteobacteria</taxon>
        <taxon>Rhodospirillales</taxon>
        <taxon>Rhodovibrionaceae</taxon>
        <taxon>Tistlia</taxon>
    </lineage>
</organism>
<accession>A0A1Y6CS46</accession>